<feature type="transmembrane region" description="Helical" evidence="1">
    <location>
        <begin position="6"/>
        <end position="21"/>
    </location>
</feature>
<evidence type="ECO:0000313" key="2">
    <source>
        <dbReference type="EMBL" id="MFD1206211.1"/>
    </source>
</evidence>
<keyword evidence="3" id="KW-1185">Reference proteome</keyword>
<name>A0ABW3TZE4_9BACL</name>
<keyword evidence="1" id="KW-0472">Membrane</keyword>
<proteinExistence type="predicted"/>
<keyword evidence="1" id="KW-0812">Transmembrane</keyword>
<reference evidence="3" key="1">
    <citation type="journal article" date="2019" name="Int. J. Syst. Evol. Microbiol.">
        <title>The Global Catalogue of Microorganisms (GCM) 10K type strain sequencing project: providing services to taxonomists for standard genome sequencing and annotation.</title>
        <authorList>
            <consortium name="The Broad Institute Genomics Platform"/>
            <consortium name="The Broad Institute Genome Sequencing Center for Infectious Disease"/>
            <person name="Wu L."/>
            <person name="Ma J."/>
        </authorList>
    </citation>
    <scope>NUCLEOTIDE SEQUENCE [LARGE SCALE GENOMIC DNA]</scope>
    <source>
        <strain evidence="3">CCUG 53915</strain>
    </source>
</reference>
<organism evidence="2 3">
    <name type="scientific">Sporosarcina contaminans</name>
    <dbReference type="NCBI Taxonomy" id="633403"/>
    <lineage>
        <taxon>Bacteria</taxon>
        <taxon>Bacillati</taxon>
        <taxon>Bacillota</taxon>
        <taxon>Bacilli</taxon>
        <taxon>Bacillales</taxon>
        <taxon>Caryophanaceae</taxon>
        <taxon>Sporosarcina</taxon>
    </lineage>
</organism>
<feature type="transmembrane region" description="Helical" evidence="1">
    <location>
        <begin position="28"/>
        <end position="47"/>
    </location>
</feature>
<dbReference type="EMBL" id="JBHTLT010000116">
    <property type="protein sequence ID" value="MFD1206211.1"/>
    <property type="molecule type" value="Genomic_DNA"/>
</dbReference>
<protein>
    <submittedName>
        <fullName evidence="2">Uncharacterized protein</fullName>
    </submittedName>
</protein>
<keyword evidence="1" id="KW-1133">Transmembrane helix</keyword>
<accession>A0ABW3TZE4</accession>
<evidence type="ECO:0000313" key="3">
    <source>
        <dbReference type="Proteomes" id="UP001597231"/>
    </source>
</evidence>
<sequence length="55" mass="6303">MGPIQLIVVISAVIIIHNYVWEKDKKKYSILETVVTIVLTVAIILLLEHFVPFLK</sequence>
<gene>
    <name evidence="2" type="ORF">ACFQ38_14020</name>
</gene>
<dbReference type="RefSeq" id="WP_336824157.1">
    <property type="nucleotide sequence ID" value="NZ_JBHTLT010000116.1"/>
</dbReference>
<comment type="caution">
    <text evidence="2">The sequence shown here is derived from an EMBL/GenBank/DDBJ whole genome shotgun (WGS) entry which is preliminary data.</text>
</comment>
<evidence type="ECO:0000256" key="1">
    <source>
        <dbReference type="SAM" id="Phobius"/>
    </source>
</evidence>
<dbReference type="Proteomes" id="UP001597231">
    <property type="component" value="Unassembled WGS sequence"/>
</dbReference>